<accession>A0ABU3DFY3</accession>
<keyword evidence="1" id="KW-0472">Membrane</keyword>
<gene>
    <name evidence="2" type="ORF">RM543_07955</name>
</gene>
<name>A0ABU3DFY3_9RHOB</name>
<organism evidence="2 3">
    <name type="scientific">Tropicimonas omnivorans</name>
    <dbReference type="NCBI Taxonomy" id="3075590"/>
    <lineage>
        <taxon>Bacteria</taxon>
        <taxon>Pseudomonadati</taxon>
        <taxon>Pseudomonadota</taxon>
        <taxon>Alphaproteobacteria</taxon>
        <taxon>Rhodobacterales</taxon>
        <taxon>Roseobacteraceae</taxon>
        <taxon>Tropicimonas</taxon>
    </lineage>
</organism>
<protein>
    <submittedName>
        <fullName evidence="2">DUF6446 family protein</fullName>
    </submittedName>
</protein>
<reference evidence="2 3" key="1">
    <citation type="submission" date="2023-09" db="EMBL/GenBank/DDBJ databases">
        <authorList>
            <person name="Rey-Velasco X."/>
        </authorList>
    </citation>
    <scope>NUCLEOTIDE SEQUENCE [LARGE SCALE GENOMIC DNA]</scope>
    <source>
        <strain evidence="2 3">F158</strain>
    </source>
</reference>
<evidence type="ECO:0000313" key="3">
    <source>
        <dbReference type="Proteomes" id="UP001265259"/>
    </source>
</evidence>
<dbReference type="RefSeq" id="WP_311690356.1">
    <property type="nucleotide sequence ID" value="NZ_JAVRHL010000002.1"/>
</dbReference>
<dbReference type="Proteomes" id="UP001265259">
    <property type="component" value="Unassembled WGS sequence"/>
</dbReference>
<proteinExistence type="predicted"/>
<evidence type="ECO:0000313" key="2">
    <source>
        <dbReference type="EMBL" id="MDT0682615.1"/>
    </source>
</evidence>
<comment type="caution">
    <text evidence="2">The sequence shown here is derived from an EMBL/GenBank/DDBJ whole genome shotgun (WGS) entry which is preliminary data.</text>
</comment>
<evidence type="ECO:0000256" key="1">
    <source>
        <dbReference type="SAM" id="Phobius"/>
    </source>
</evidence>
<dbReference type="InterPro" id="IPR045616">
    <property type="entry name" value="DUF6446"/>
</dbReference>
<keyword evidence="1" id="KW-0812">Transmembrane</keyword>
<dbReference type="EMBL" id="JAVRHL010000002">
    <property type="protein sequence ID" value="MDT0682615.1"/>
    <property type="molecule type" value="Genomic_DNA"/>
</dbReference>
<keyword evidence="3" id="KW-1185">Reference proteome</keyword>
<feature type="transmembrane region" description="Helical" evidence="1">
    <location>
        <begin position="5"/>
        <end position="25"/>
    </location>
</feature>
<keyword evidence="1" id="KW-1133">Transmembrane helix</keyword>
<sequence>MNGKVLGMIIIAAAALVGAGVWWTAEYAYFEPVEDARIELTRVDGTVEPILAENVEAIDRETSPISYRACFETSQSDAMLTETYEIYAGAEPLNASRGFACFDADAIGEALEQETAIAYLGRRDIEYGIDRVVAITEDGRGYAWNQINECGAAAFDGQPLPPDCPPAPERN</sequence>
<dbReference type="Pfam" id="PF20044">
    <property type="entry name" value="DUF6446"/>
    <property type="match status" value="1"/>
</dbReference>